<dbReference type="EMBL" id="AB767244">
    <property type="protein sequence ID" value="BAM68872.1"/>
    <property type="molecule type" value="Genomic_DNA"/>
</dbReference>
<proteinExistence type="predicted"/>
<protein>
    <submittedName>
        <fullName evidence="1">Uncharacterized protein</fullName>
    </submittedName>
</protein>
<dbReference type="InterPro" id="IPR021229">
    <property type="entry name" value="DUF2800"/>
</dbReference>
<keyword evidence="2" id="KW-1185">Reference proteome</keyword>
<organism evidence="1 2">
    <name type="scientific">Edwardsiella phage MSW-3</name>
    <dbReference type="NCBI Taxonomy" id="1264700"/>
    <lineage>
        <taxon>Viruses</taxon>
        <taxon>Duplodnaviria</taxon>
        <taxon>Heunggongvirae</taxon>
        <taxon>Uroviricota</taxon>
        <taxon>Caudoviricetes</taxon>
        <taxon>Yokohamavirus</taxon>
        <taxon>Yokohamavirus MSW3</taxon>
    </lineage>
</organism>
<sequence length="383" mass="42094">MTTLPKLSDASRWMMCQGSVQASAEFPASAGDIPQSVLEGRACHEIAHKILSVFKGAPDAPLFSDLVGSLSSDGVLITDELFEVAREYANHVSSWCRAHDAMTRLTVEARVDLGSVITGWYGKCDAYAVAPIEKRVAFWELKAGHRPVDIDKLWQLIGYAAGFALTIPHTELTEYVFDLYVVQPRCFRSGGSTQHLELSYQQLMQRAGQLFETAGAIRHGTTTCRAGAHCIGCRGAGHCDTLAAESFSAMECVGSLVTHTLTPEQLSVELAMIERYSELMKLRKTALEEQASHALRTGARVPGWELEERKGRESWRSDAVEQVLFVGDALGIDLRKPADVITPAQARKKGVDASVISAYTERKSSMVLSRVDTDKIKRIFTQE</sequence>
<dbReference type="KEGG" id="vg:14515981"/>
<evidence type="ECO:0000313" key="1">
    <source>
        <dbReference type="EMBL" id="BAM68872.1"/>
    </source>
</evidence>
<dbReference type="RefSeq" id="YP_007348964.1">
    <property type="nucleotide sequence ID" value="NC_020082.1"/>
</dbReference>
<dbReference type="Pfam" id="PF10926">
    <property type="entry name" value="DUF2800"/>
    <property type="match status" value="1"/>
</dbReference>
<dbReference type="OrthoDB" id="3062at10239"/>
<dbReference type="Proteomes" id="UP000010365">
    <property type="component" value="Segment"/>
</dbReference>
<dbReference type="GeneID" id="14515981"/>
<name>L0MY06_9CAUD</name>
<reference evidence="1" key="1">
    <citation type="journal article" date="2013" name="Genome Announc.">
        <title>Complete Genome Sequence of a Novel Myovirus Which Infects Atypical Strains of Edwardsiella tarda.</title>
        <authorList>
            <person name="Yasuike M."/>
            <person name="Sugaya E."/>
            <person name="Nakamura Y."/>
            <person name="Shigenobu Y."/>
            <person name="Kawato Y."/>
            <person name="Kai W."/>
            <person name="Nagai S."/>
            <person name="Fujiwara A."/>
            <person name="Sano M."/>
            <person name="Kobayashi T."/>
            <person name="Nakai T."/>
        </authorList>
    </citation>
    <scope>NUCLEOTIDE SEQUENCE [LARGE SCALE GENOMIC DNA]</scope>
</reference>
<accession>L0MY06</accession>
<evidence type="ECO:0000313" key="2">
    <source>
        <dbReference type="Proteomes" id="UP000010365"/>
    </source>
</evidence>